<dbReference type="OrthoDB" id="2149840at2759"/>
<dbReference type="NCBIfam" id="TIGR01557">
    <property type="entry name" value="myb_SHAQKYF"/>
    <property type="match status" value="3"/>
</dbReference>
<dbReference type="Pfam" id="PF00249">
    <property type="entry name" value="Myb_DNA-binding"/>
    <property type="match status" value="3"/>
</dbReference>
<dbReference type="CDD" id="cd00167">
    <property type="entry name" value="SANT"/>
    <property type="match status" value="3"/>
</dbReference>
<evidence type="ECO:0000259" key="7">
    <source>
        <dbReference type="PROSITE" id="PS51293"/>
    </source>
</evidence>
<feature type="region of interest" description="Disordered" evidence="4">
    <location>
        <begin position="187"/>
        <end position="214"/>
    </location>
</feature>
<feature type="transmembrane region" description="Helical" evidence="5">
    <location>
        <begin position="1018"/>
        <end position="1040"/>
    </location>
</feature>
<keyword evidence="5" id="KW-0812">Transmembrane</keyword>
<feature type="domain" description="HTH myb-type" evidence="8">
    <location>
        <begin position="209"/>
        <end position="264"/>
    </location>
</feature>
<feature type="transmembrane region" description="Helical" evidence="5">
    <location>
        <begin position="780"/>
        <end position="796"/>
    </location>
</feature>
<dbReference type="PROSITE" id="PS51294">
    <property type="entry name" value="HTH_MYB"/>
    <property type="match status" value="3"/>
</dbReference>
<feature type="transmembrane region" description="Helical" evidence="5">
    <location>
        <begin position="954"/>
        <end position="975"/>
    </location>
</feature>
<dbReference type="STRING" id="74557.A0A1V9Z289"/>
<evidence type="ECO:0000259" key="8">
    <source>
        <dbReference type="PROSITE" id="PS51294"/>
    </source>
</evidence>
<dbReference type="PANTHER" id="PTHR31061">
    <property type="entry name" value="LD22376P"/>
    <property type="match status" value="1"/>
</dbReference>
<evidence type="ECO:0000256" key="2">
    <source>
        <dbReference type="ARBA" id="ARBA00023163"/>
    </source>
</evidence>
<dbReference type="InterPro" id="IPR009057">
    <property type="entry name" value="Homeodomain-like_sf"/>
</dbReference>
<comment type="caution">
    <text evidence="9">The sequence shown here is derived from an EMBL/GenBank/DDBJ whole genome shotgun (WGS) entry which is preliminary data.</text>
</comment>
<keyword evidence="2" id="KW-0804">Transcription</keyword>
<dbReference type="InterPro" id="IPR017930">
    <property type="entry name" value="Myb_dom"/>
</dbReference>
<feature type="transmembrane region" description="Helical" evidence="5">
    <location>
        <begin position="874"/>
        <end position="893"/>
    </location>
</feature>
<feature type="transmembrane region" description="Helical" evidence="5">
    <location>
        <begin position="808"/>
        <end position="828"/>
    </location>
</feature>
<feature type="region of interest" description="Disordered" evidence="4">
    <location>
        <begin position="494"/>
        <end position="517"/>
    </location>
</feature>
<feature type="non-terminal residue" evidence="9">
    <location>
        <position position="1"/>
    </location>
</feature>
<keyword evidence="5" id="KW-1133">Transmembrane helix</keyword>
<accession>A0A1V9Z289</accession>
<dbReference type="GO" id="GO:0003677">
    <property type="term" value="F:DNA binding"/>
    <property type="evidence" value="ECO:0007669"/>
    <property type="project" value="InterPro"/>
</dbReference>
<feature type="compositionally biased region" description="Low complexity" evidence="4">
    <location>
        <begin position="188"/>
        <end position="203"/>
    </location>
</feature>
<dbReference type="SMART" id="SM00717">
    <property type="entry name" value="SANT"/>
    <property type="match status" value="3"/>
</dbReference>
<feature type="compositionally biased region" description="Basic and acidic residues" evidence="4">
    <location>
        <begin position="494"/>
        <end position="506"/>
    </location>
</feature>
<feature type="transmembrane region" description="Helical" evidence="5">
    <location>
        <begin position="840"/>
        <end position="862"/>
    </location>
</feature>
<evidence type="ECO:0000313" key="9">
    <source>
        <dbReference type="EMBL" id="OQR92145.1"/>
    </source>
</evidence>
<feature type="transmembrane region" description="Helical" evidence="5">
    <location>
        <begin position="987"/>
        <end position="1006"/>
    </location>
</feature>
<keyword evidence="3" id="KW-0539">Nucleus</keyword>
<evidence type="ECO:0000313" key="10">
    <source>
        <dbReference type="Proteomes" id="UP000243217"/>
    </source>
</evidence>
<dbReference type="Proteomes" id="UP000243217">
    <property type="component" value="Unassembled WGS sequence"/>
</dbReference>
<dbReference type="GO" id="GO:0016740">
    <property type="term" value="F:transferase activity"/>
    <property type="evidence" value="ECO:0007669"/>
    <property type="project" value="UniProtKB-KW"/>
</dbReference>
<feature type="domain" description="Myb-like" evidence="6">
    <location>
        <begin position="427"/>
        <end position="473"/>
    </location>
</feature>
<dbReference type="SUPFAM" id="SSF46689">
    <property type="entry name" value="Homeodomain-like"/>
    <property type="match status" value="3"/>
</dbReference>
<dbReference type="Gene3D" id="1.10.10.60">
    <property type="entry name" value="Homeodomain-like"/>
    <property type="match status" value="3"/>
</dbReference>
<dbReference type="EMBL" id="JNBS01002356">
    <property type="protein sequence ID" value="OQR92145.1"/>
    <property type="molecule type" value="Genomic_DNA"/>
</dbReference>
<dbReference type="InterPro" id="IPR017884">
    <property type="entry name" value="SANT_dom"/>
</dbReference>
<keyword evidence="10" id="KW-1185">Reference proteome</keyword>
<proteinExistence type="predicted"/>
<dbReference type="InterPro" id="IPR001005">
    <property type="entry name" value="SANT/Myb"/>
</dbReference>
<protein>
    <submittedName>
        <fullName evidence="9">Heparan-alpha-glucosaminide N-acetyltransferase-like</fullName>
    </submittedName>
</protein>
<keyword evidence="1" id="KW-0805">Transcription regulation</keyword>
<evidence type="ECO:0000256" key="5">
    <source>
        <dbReference type="SAM" id="Phobius"/>
    </source>
</evidence>
<feature type="transmembrane region" description="Helical" evidence="5">
    <location>
        <begin position="675"/>
        <end position="697"/>
    </location>
</feature>
<dbReference type="PROSITE" id="PS51293">
    <property type="entry name" value="SANT"/>
    <property type="match status" value="1"/>
</dbReference>
<evidence type="ECO:0000256" key="1">
    <source>
        <dbReference type="ARBA" id="ARBA00023015"/>
    </source>
</evidence>
<feature type="region of interest" description="Disordered" evidence="4">
    <location>
        <begin position="298"/>
        <end position="374"/>
    </location>
</feature>
<feature type="transmembrane region" description="Helical" evidence="5">
    <location>
        <begin position="1052"/>
        <end position="1071"/>
    </location>
</feature>
<evidence type="ECO:0000256" key="3">
    <source>
        <dbReference type="ARBA" id="ARBA00023242"/>
    </source>
</evidence>
<dbReference type="PANTHER" id="PTHR31061:SF24">
    <property type="entry name" value="LD22376P"/>
    <property type="match status" value="1"/>
</dbReference>
<organism evidence="9 10">
    <name type="scientific">Thraustotheca clavata</name>
    <dbReference type="NCBI Taxonomy" id="74557"/>
    <lineage>
        <taxon>Eukaryota</taxon>
        <taxon>Sar</taxon>
        <taxon>Stramenopiles</taxon>
        <taxon>Oomycota</taxon>
        <taxon>Saprolegniomycetes</taxon>
        <taxon>Saprolegniales</taxon>
        <taxon>Achlyaceae</taxon>
        <taxon>Thraustotheca</taxon>
    </lineage>
</organism>
<feature type="transmembrane region" description="Helical" evidence="5">
    <location>
        <begin position="744"/>
        <end position="765"/>
    </location>
</feature>
<feature type="compositionally biased region" description="Low complexity" evidence="4">
    <location>
        <begin position="350"/>
        <end position="371"/>
    </location>
</feature>
<name>A0A1V9Z289_9STRA</name>
<feature type="domain" description="SANT" evidence="7">
    <location>
        <begin position="425"/>
        <end position="461"/>
    </location>
</feature>
<feature type="domain" description="HTH myb-type" evidence="8">
    <location>
        <begin position="427"/>
        <end position="477"/>
    </location>
</feature>
<gene>
    <name evidence="9" type="ORF">THRCLA_08790</name>
</gene>
<evidence type="ECO:0000256" key="4">
    <source>
        <dbReference type="SAM" id="MobiDB-lite"/>
    </source>
</evidence>
<evidence type="ECO:0000259" key="6">
    <source>
        <dbReference type="PROSITE" id="PS50090"/>
    </source>
</evidence>
<keyword evidence="9" id="KW-0808">Transferase</keyword>
<keyword evidence="5" id="KW-0472">Membrane</keyword>
<feature type="domain" description="Myb-like" evidence="6">
    <location>
        <begin position="31"/>
        <end position="77"/>
    </location>
</feature>
<dbReference type="PROSITE" id="PS50090">
    <property type="entry name" value="MYB_LIKE"/>
    <property type="match status" value="3"/>
</dbReference>
<feature type="domain" description="Myb-like" evidence="6">
    <location>
        <begin position="209"/>
        <end position="260"/>
    </location>
</feature>
<reference evidence="9 10" key="1">
    <citation type="journal article" date="2014" name="Genome Biol. Evol.">
        <title>The secreted proteins of Achlya hypogyna and Thraustotheca clavata identify the ancestral oomycete secretome and reveal gene acquisitions by horizontal gene transfer.</title>
        <authorList>
            <person name="Misner I."/>
            <person name="Blouin N."/>
            <person name="Leonard G."/>
            <person name="Richards T.A."/>
            <person name="Lane C.E."/>
        </authorList>
    </citation>
    <scope>NUCLEOTIDE SEQUENCE [LARGE SCALE GENOMIC DNA]</scope>
    <source>
        <strain evidence="9 10">ATCC 34112</strain>
    </source>
</reference>
<dbReference type="InterPro" id="IPR006447">
    <property type="entry name" value="Myb_dom_plants"/>
</dbReference>
<sequence>EYCHLGTLKLDVCYSMLSTDEDPMLKGVEGKGTWTKEEHERFLHAMEVYPNGPWKSIAEMIATRTIRQTQTHAQKYREKLERRRRGLRTKTVFGTTNLSVQGHYVPPTTSLNMSPNSSSVDNDFNPSDELDSLPGLPDCLDFLIELLDPVYSSQGTSSMASISLTPHPKDNEAVTLSPQQKLSNLIETSTTAPSTAASTPTAAMDDAPKPVEGKGTWTKEEHERFLTAMEMYPNGPWKKIAEVVKSRTIRQTQTHAQKYREKLERRRRGLRTKHVVQNDMALRPSPYIPPYTPQVDSYYSNYQSPYQHHPSPHHHVPSHPIHSRQYEPSYVSPSYHEPHQHYLPPPPVSTLPTSSLPSTSHYSNSASTSTSHYDHPPLSGSLNLLWDPINMHQNRAPASTSRTVKKSQNCICFPMLHLIQDTAVEGKGTWTKDEHERFLNAMEMFPNGPWKAIADAVGTRTIRQTQTHAQKYREKLARRRRGLRTKHILQPEELKELNKTPRKHEEEESGGWSDEGEDDMALPPLHDCLDFLIGVMERDNTIVRILSACQVRACDVYKACHIHLKMDTAFVIVDQVNQDGLVLYAQNDNCHKCALGRRFPAGCNDYNCTFVAQDNVYSFDTVYPWNLELRDENESTVWTLRRMFEDTANYTMNVQMQGTDVSVVFKTIVEPKPSYAFLIFGLFLVLWFLSCFVVFFYQKHKRDNEQQNQANLHQDLVPAVADDSDHPLLEQTPQKKPRVVCLDVFRGITIVSMIFTNLGGGGYWFWSHATWNGLNPADCVFPWFVWIMGVTMNIGIKSHIKRKVPHWKLLLTSFWRGIKLFCLGLLVNNIHDLSTGRIPGVLQTFAFAYFAVTLAIVAGLYFGSRSYLGRVVEASIIIIYALVYIFIVFFLPVPDCPTGYFGPGGDGDDGLYRDCPGGAHRVVDRYIFGDAHMLGGGTFSGVYGSPGPWDPEGFLNWVSASVLAYLGYVVAGGFLNQECWKRKTAMLVVPGVITGLIGLILCGFKINDGFIPINKNLWSVSFVLVTSALGCFGLAFMYLLVDKFKIWSGIPFLYAGMNAIVLYVGVFTSFYEQFNLFI</sequence>
<feature type="domain" description="HTH myb-type" evidence="8">
    <location>
        <begin position="31"/>
        <end position="81"/>
    </location>
</feature>
<dbReference type="AlphaFoldDB" id="A0A1V9Z289"/>